<dbReference type="PANTHER" id="PTHR45586">
    <property type="entry name" value="TPR REPEAT-CONTAINING PROTEIN PA4667"/>
    <property type="match status" value="1"/>
</dbReference>
<evidence type="ECO:0000256" key="1">
    <source>
        <dbReference type="ARBA" id="ARBA00022737"/>
    </source>
</evidence>
<dbReference type="InterPro" id="IPR019734">
    <property type="entry name" value="TPR_rpt"/>
</dbReference>
<dbReference type="PANTHER" id="PTHR45586:SF1">
    <property type="entry name" value="LIPOPOLYSACCHARIDE ASSEMBLY PROTEIN B"/>
    <property type="match status" value="1"/>
</dbReference>
<evidence type="ECO:0000313" key="5">
    <source>
        <dbReference type="Proteomes" id="UP001162030"/>
    </source>
</evidence>
<dbReference type="EMBL" id="OX458333">
    <property type="protein sequence ID" value="CAI8845731.1"/>
    <property type="molecule type" value="Genomic_DNA"/>
</dbReference>
<evidence type="ECO:0000313" key="4">
    <source>
        <dbReference type="EMBL" id="CAI8845731.1"/>
    </source>
</evidence>
<reference evidence="4 5" key="1">
    <citation type="submission" date="2023-03" db="EMBL/GenBank/DDBJ databases">
        <authorList>
            <person name="Pearce D."/>
        </authorList>
    </citation>
    <scope>NUCLEOTIDE SEQUENCE [LARGE SCALE GENOMIC DNA]</scope>
    <source>
        <strain evidence="4">Msz</strain>
    </source>
</reference>
<protein>
    <submittedName>
        <fullName evidence="4">Type IV pilus assembly protein PilF</fullName>
    </submittedName>
</protein>
<accession>A0ABN8X7U4</accession>
<dbReference type="Pfam" id="PF13432">
    <property type="entry name" value="TPR_16"/>
    <property type="match status" value="1"/>
</dbReference>
<gene>
    <name evidence="4" type="ORF">MSZNOR_2414</name>
</gene>
<proteinExistence type="predicted"/>
<dbReference type="PROSITE" id="PS51257">
    <property type="entry name" value="PROKAR_LIPOPROTEIN"/>
    <property type="match status" value="1"/>
</dbReference>
<dbReference type="InterPro" id="IPR013360">
    <property type="entry name" value="Pilus_4_PilW"/>
</dbReference>
<dbReference type="PROSITE" id="PS50005">
    <property type="entry name" value="TPR"/>
    <property type="match status" value="2"/>
</dbReference>
<dbReference type="Proteomes" id="UP001162030">
    <property type="component" value="Chromosome"/>
</dbReference>
<dbReference type="SUPFAM" id="SSF48452">
    <property type="entry name" value="TPR-like"/>
    <property type="match status" value="1"/>
</dbReference>
<keyword evidence="5" id="KW-1185">Reference proteome</keyword>
<keyword evidence="1" id="KW-0677">Repeat</keyword>
<evidence type="ECO:0000256" key="2">
    <source>
        <dbReference type="ARBA" id="ARBA00022803"/>
    </source>
</evidence>
<dbReference type="InterPro" id="IPR011990">
    <property type="entry name" value="TPR-like_helical_dom_sf"/>
</dbReference>
<dbReference type="InterPro" id="IPR051012">
    <property type="entry name" value="CellSynth/LPSAsmb/PSIAsmb"/>
</dbReference>
<feature type="repeat" description="TPR" evidence="3">
    <location>
        <begin position="72"/>
        <end position="105"/>
    </location>
</feature>
<dbReference type="RefSeq" id="WP_235726685.1">
    <property type="nucleotide sequence ID" value="NZ_OX458333.1"/>
</dbReference>
<dbReference type="Gene3D" id="1.25.40.10">
    <property type="entry name" value="Tetratricopeptide repeat domain"/>
    <property type="match status" value="1"/>
</dbReference>
<dbReference type="SMART" id="SM00028">
    <property type="entry name" value="TPR"/>
    <property type="match status" value="3"/>
</dbReference>
<organism evidence="4 5">
    <name type="scientific">Methylocaldum szegediense</name>
    <dbReference type="NCBI Taxonomy" id="73780"/>
    <lineage>
        <taxon>Bacteria</taxon>
        <taxon>Pseudomonadati</taxon>
        <taxon>Pseudomonadota</taxon>
        <taxon>Gammaproteobacteria</taxon>
        <taxon>Methylococcales</taxon>
        <taxon>Methylococcaceae</taxon>
        <taxon>Methylocaldum</taxon>
    </lineage>
</organism>
<sequence length="256" mass="28602">MKLRMLVGPLVCTALVACAELKTHKSRANDPYSSLSQSDIYVQKGIQYMEAGNYEVALQDLMKATELDGENSEAYNALAVLYQRLDQPADAERRFKKALSVNPENFGARNNYGRFLCSRGRYAEAMSQFQEVIGSKLYNSPWIALTNAGICARSAGRKGEAEEYLRKALEHDPRFAPALIELAELSRETGQNMSARAFLERYHAVAKPDPRSLWIGVETEAALGNFQGARDYARTLRSRFPDSKEAAQARRYASAD</sequence>
<dbReference type="Pfam" id="PF14559">
    <property type="entry name" value="TPR_19"/>
    <property type="match status" value="1"/>
</dbReference>
<keyword evidence="2 3" id="KW-0802">TPR repeat</keyword>
<dbReference type="PROSITE" id="PS50293">
    <property type="entry name" value="TPR_REGION"/>
    <property type="match status" value="1"/>
</dbReference>
<name>A0ABN8X7U4_9GAMM</name>
<feature type="repeat" description="TPR" evidence="3">
    <location>
        <begin position="38"/>
        <end position="71"/>
    </location>
</feature>
<dbReference type="NCBIfam" id="TIGR02521">
    <property type="entry name" value="type_IV_pilW"/>
    <property type="match status" value="1"/>
</dbReference>
<evidence type="ECO:0000256" key="3">
    <source>
        <dbReference type="PROSITE-ProRule" id="PRU00339"/>
    </source>
</evidence>
<dbReference type="Pfam" id="PF13181">
    <property type="entry name" value="TPR_8"/>
    <property type="match status" value="1"/>
</dbReference>